<dbReference type="OrthoDB" id="1739763at2759"/>
<dbReference type="InParanoid" id="A0A2G5CSG5"/>
<proteinExistence type="predicted"/>
<accession>A0A2G5CSG5</accession>
<dbReference type="PANTHER" id="PTHR35046:SF26">
    <property type="entry name" value="RNA-DIRECTED DNA POLYMERASE"/>
    <property type="match status" value="1"/>
</dbReference>
<dbReference type="EMBL" id="KZ305055">
    <property type="protein sequence ID" value="PIA34213.1"/>
    <property type="molecule type" value="Genomic_DNA"/>
</dbReference>
<dbReference type="Proteomes" id="UP000230069">
    <property type="component" value="Unassembled WGS sequence"/>
</dbReference>
<keyword evidence="2" id="KW-1185">Reference proteome</keyword>
<evidence type="ECO:0000313" key="1">
    <source>
        <dbReference type="EMBL" id="PIA34213.1"/>
    </source>
</evidence>
<dbReference type="AlphaFoldDB" id="A0A2G5CSG5"/>
<sequence length="88" mass="10330">MLPPLSFAFSRGHFFYVKRRYSGRHTAPQRYTFFHTRCNCKNRLCDMVNDNGSNDNLISQKMVDKLKVELVAHPRSFSIHWLNDGNPV</sequence>
<organism evidence="1 2">
    <name type="scientific">Aquilegia coerulea</name>
    <name type="common">Rocky mountain columbine</name>
    <dbReference type="NCBI Taxonomy" id="218851"/>
    <lineage>
        <taxon>Eukaryota</taxon>
        <taxon>Viridiplantae</taxon>
        <taxon>Streptophyta</taxon>
        <taxon>Embryophyta</taxon>
        <taxon>Tracheophyta</taxon>
        <taxon>Spermatophyta</taxon>
        <taxon>Magnoliopsida</taxon>
        <taxon>Ranunculales</taxon>
        <taxon>Ranunculaceae</taxon>
        <taxon>Thalictroideae</taxon>
        <taxon>Aquilegia</taxon>
    </lineage>
</organism>
<evidence type="ECO:0000313" key="2">
    <source>
        <dbReference type="Proteomes" id="UP000230069"/>
    </source>
</evidence>
<reference evidence="1 2" key="1">
    <citation type="submission" date="2017-09" db="EMBL/GenBank/DDBJ databases">
        <title>WGS assembly of Aquilegia coerulea Goldsmith.</title>
        <authorList>
            <person name="Hodges S."/>
            <person name="Kramer E."/>
            <person name="Nordborg M."/>
            <person name="Tomkins J."/>
            <person name="Borevitz J."/>
            <person name="Derieg N."/>
            <person name="Yan J."/>
            <person name="Mihaltcheva S."/>
            <person name="Hayes R.D."/>
            <person name="Rokhsar D."/>
        </authorList>
    </citation>
    <scope>NUCLEOTIDE SEQUENCE [LARGE SCALE GENOMIC DNA]</scope>
    <source>
        <strain evidence="2">cv. Goldsmith</strain>
    </source>
</reference>
<name>A0A2G5CSG5_AQUCA</name>
<protein>
    <submittedName>
        <fullName evidence="1">Uncharacterized protein</fullName>
    </submittedName>
</protein>
<dbReference type="PANTHER" id="PTHR35046">
    <property type="entry name" value="ZINC KNUCKLE (CCHC-TYPE) FAMILY PROTEIN"/>
    <property type="match status" value="1"/>
</dbReference>
<gene>
    <name evidence="1" type="ORF">AQUCO_03800065v1</name>
</gene>